<dbReference type="InterPro" id="IPR012854">
    <property type="entry name" value="Cu_amine_oxidase-like_N"/>
</dbReference>
<organism evidence="7 8">
    <name type="scientific">Paenibacillus gansuensis</name>
    <dbReference type="NCBI Taxonomy" id="306542"/>
    <lineage>
        <taxon>Bacteria</taxon>
        <taxon>Bacillati</taxon>
        <taxon>Bacillota</taxon>
        <taxon>Bacilli</taxon>
        <taxon>Bacillales</taxon>
        <taxon>Paenibacillaceae</taxon>
        <taxon>Paenibacillus</taxon>
    </lineage>
</organism>
<keyword evidence="3" id="KW-0378">Hydrolase</keyword>
<evidence type="ECO:0000256" key="3">
    <source>
        <dbReference type="ARBA" id="ARBA00022801"/>
    </source>
</evidence>
<feature type="signal peptide" evidence="5">
    <location>
        <begin position="1"/>
        <end position="27"/>
    </location>
</feature>
<dbReference type="Proteomes" id="UP001597541">
    <property type="component" value="Unassembled WGS sequence"/>
</dbReference>
<evidence type="ECO:0000256" key="2">
    <source>
        <dbReference type="ARBA" id="ARBA00022670"/>
    </source>
</evidence>
<dbReference type="PROSITE" id="PS51935">
    <property type="entry name" value="NLPC_P60"/>
    <property type="match status" value="1"/>
</dbReference>
<dbReference type="InterPro" id="IPR038765">
    <property type="entry name" value="Papain-like_cys_pep_sf"/>
</dbReference>
<evidence type="ECO:0000256" key="1">
    <source>
        <dbReference type="ARBA" id="ARBA00007074"/>
    </source>
</evidence>
<dbReference type="SUPFAM" id="SSF54001">
    <property type="entry name" value="Cysteine proteinases"/>
    <property type="match status" value="1"/>
</dbReference>
<dbReference type="Pfam" id="PF07833">
    <property type="entry name" value="Cu_amine_oxidN1"/>
    <property type="match status" value="2"/>
</dbReference>
<name>A0ABW5P712_9BACL</name>
<keyword evidence="2" id="KW-0645">Protease</keyword>
<accession>A0ABW5P712</accession>
<dbReference type="SUPFAM" id="SSF55383">
    <property type="entry name" value="Copper amine oxidase, domain N"/>
    <property type="match status" value="1"/>
</dbReference>
<gene>
    <name evidence="7" type="ORF">ACFSUF_01105</name>
</gene>
<dbReference type="RefSeq" id="WP_377599267.1">
    <property type="nucleotide sequence ID" value="NZ_JBHUME010000002.1"/>
</dbReference>
<dbReference type="Gene3D" id="3.90.1720.10">
    <property type="entry name" value="endopeptidase domain like (from Nostoc punctiforme)"/>
    <property type="match status" value="1"/>
</dbReference>
<protein>
    <submittedName>
        <fullName evidence="7">NlpC/P60 family protein</fullName>
    </submittedName>
</protein>
<keyword evidence="5" id="KW-0732">Signal</keyword>
<evidence type="ECO:0000259" key="6">
    <source>
        <dbReference type="PROSITE" id="PS51935"/>
    </source>
</evidence>
<dbReference type="Pfam" id="PF00877">
    <property type="entry name" value="NLPC_P60"/>
    <property type="match status" value="1"/>
</dbReference>
<evidence type="ECO:0000313" key="8">
    <source>
        <dbReference type="Proteomes" id="UP001597541"/>
    </source>
</evidence>
<evidence type="ECO:0000256" key="5">
    <source>
        <dbReference type="SAM" id="SignalP"/>
    </source>
</evidence>
<dbReference type="PANTHER" id="PTHR47053">
    <property type="entry name" value="MUREIN DD-ENDOPEPTIDASE MEPH-RELATED"/>
    <property type="match status" value="1"/>
</dbReference>
<dbReference type="PANTHER" id="PTHR47053:SF1">
    <property type="entry name" value="MUREIN DD-ENDOPEPTIDASE MEPH-RELATED"/>
    <property type="match status" value="1"/>
</dbReference>
<feature type="domain" description="NlpC/P60" evidence="6">
    <location>
        <begin position="146"/>
        <end position="264"/>
    </location>
</feature>
<keyword evidence="8" id="KW-1185">Reference proteome</keyword>
<dbReference type="InterPro" id="IPR036582">
    <property type="entry name" value="Mao_N_sf"/>
</dbReference>
<dbReference type="InterPro" id="IPR051202">
    <property type="entry name" value="Peptidase_C40"/>
</dbReference>
<comment type="similarity">
    <text evidence="1">Belongs to the peptidase C40 family.</text>
</comment>
<evidence type="ECO:0000256" key="4">
    <source>
        <dbReference type="ARBA" id="ARBA00022807"/>
    </source>
</evidence>
<feature type="chain" id="PRO_5046047909" evidence="5">
    <location>
        <begin position="28"/>
        <end position="264"/>
    </location>
</feature>
<dbReference type="EMBL" id="JBHUME010000002">
    <property type="protein sequence ID" value="MFD2611016.1"/>
    <property type="molecule type" value="Genomic_DNA"/>
</dbReference>
<comment type="caution">
    <text evidence="7">The sequence shown here is derived from an EMBL/GenBank/DDBJ whole genome shotgun (WGS) entry which is preliminary data.</text>
</comment>
<proteinExistence type="inferred from homology"/>
<sequence length="264" mass="28840">MKLFYRSLVLSCAAAGSVLLAPVLTHAAVHVQVNDSLVKFQSDEKPYLYEERVQIPLRSVSEELGFDVKWESNGKVKLTDGTKVISLTDSEAAVSAKGRTFVPLRFVSEELGINVEWHGNSNLALVEEDGQNHAPALQVKAARFSFGKEDLVLKSARSYLGVPYRWGGTTTAGFDCSGFINYIFEKHGISLPRTSSQMFHNSGTHTNQLQPADLVFFGSGSKVSHVGIYIGDNKFISATNDGVDIASMGSSYWAPKYLGAKRVL</sequence>
<dbReference type="InterPro" id="IPR000064">
    <property type="entry name" value="NLP_P60_dom"/>
</dbReference>
<keyword evidence="4" id="KW-0788">Thiol protease</keyword>
<evidence type="ECO:0000313" key="7">
    <source>
        <dbReference type="EMBL" id="MFD2611016.1"/>
    </source>
</evidence>
<reference evidence="8" key="1">
    <citation type="journal article" date="2019" name="Int. J. Syst. Evol. Microbiol.">
        <title>The Global Catalogue of Microorganisms (GCM) 10K type strain sequencing project: providing services to taxonomists for standard genome sequencing and annotation.</title>
        <authorList>
            <consortium name="The Broad Institute Genomics Platform"/>
            <consortium name="The Broad Institute Genome Sequencing Center for Infectious Disease"/>
            <person name="Wu L."/>
            <person name="Ma J."/>
        </authorList>
    </citation>
    <scope>NUCLEOTIDE SEQUENCE [LARGE SCALE GENOMIC DNA]</scope>
    <source>
        <strain evidence="8">KCTC 3950</strain>
    </source>
</reference>